<dbReference type="RefSeq" id="WP_343989404.1">
    <property type="nucleotide sequence ID" value="NZ_BAAANB010000003.1"/>
</dbReference>
<gene>
    <name evidence="1" type="ORF">GCM10009740_14100</name>
</gene>
<reference evidence="1 2" key="1">
    <citation type="journal article" date="2019" name="Int. J. Syst. Evol. Microbiol.">
        <title>The Global Catalogue of Microorganisms (GCM) 10K type strain sequencing project: providing services to taxonomists for standard genome sequencing and annotation.</title>
        <authorList>
            <consortium name="The Broad Institute Genomics Platform"/>
            <consortium name="The Broad Institute Genome Sequencing Center for Infectious Disease"/>
            <person name="Wu L."/>
            <person name="Ma J."/>
        </authorList>
    </citation>
    <scope>NUCLEOTIDE SEQUENCE [LARGE SCALE GENOMIC DNA]</scope>
    <source>
        <strain evidence="1 2">JCM 14283</strain>
    </source>
</reference>
<name>A0ABN2U006_9MICO</name>
<accession>A0ABN2U006</accession>
<keyword evidence="2" id="KW-1185">Reference proteome</keyword>
<evidence type="ECO:0000313" key="1">
    <source>
        <dbReference type="EMBL" id="GAA2025622.1"/>
    </source>
</evidence>
<evidence type="ECO:0000313" key="2">
    <source>
        <dbReference type="Proteomes" id="UP001501285"/>
    </source>
</evidence>
<protein>
    <submittedName>
        <fullName evidence="1">Uncharacterized protein</fullName>
    </submittedName>
</protein>
<dbReference type="Proteomes" id="UP001501285">
    <property type="component" value="Unassembled WGS sequence"/>
</dbReference>
<comment type="caution">
    <text evidence="1">The sequence shown here is derived from an EMBL/GenBank/DDBJ whole genome shotgun (WGS) entry which is preliminary data.</text>
</comment>
<organism evidence="1 2">
    <name type="scientific">Terrabacter terrae</name>
    <dbReference type="NCBI Taxonomy" id="318434"/>
    <lineage>
        <taxon>Bacteria</taxon>
        <taxon>Bacillati</taxon>
        <taxon>Actinomycetota</taxon>
        <taxon>Actinomycetes</taxon>
        <taxon>Micrococcales</taxon>
        <taxon>Intrasporangiaceae</taxon>
        <taxon>Terrabacter</taxon>
    </lineage>
</organism>
<sequence>MQNGPPRLRSVDEHAEVAAALVDPKLRQALLVEAQQAGTVWVAGRQLDLSEPLESLVWETLLRTTERLVTDGPATPHVPDGRR</sequence>
<dbReference type="EMBL" id="BAAANB010000003">
    <property type="protein sequence ID" value="GAA2025622.1"/>
    <property type="molecule type" value="Genomic_DNA"/>
</dbReference>
<proteinExistence type="predicted"/>